<evidence type="ECO:0000313" key="3">
    <source>
        <dbReference type="Proteomes" id="UP000317422"/>
    </source>
</evidence>
<evidence type="ECO:0000313" key="2">
    <source>
        <dbReference type="EMBL" id="TQN30876.1"/>
    </source>
</evidence>
<feature type="compositionally biased region" description="Basic residues" evidence="1">
    <location>
        <begin position="66"/>
        <end position="75"/>
    </location>
</feature>
<dbReference type="RefSeq" id="WP_141922142.1">
    <property type="nucleotide sequence ID" value="NZ_VFQC01000001.1"/>
</dbReference>
<organism evidence="2 3">
    <name type="scientific">Haloactinospora alba</name>
    <dbReference type="NCBI Taxonomy" id="405555"/>
    <lineage>
        <taxon>Bacteria</taxon>
        <taxon>Bacillati</taxon>
        <taxon>Actinomycetota</taxon>
        <taxon>Actinomycetes</taxon>
        <taxon>Streptosporangiales</taxon>
        <taxon>Nocardiopsidaceae</taxon>
        <taxon>Haloactinospora</taxon>
    </lineage>
</organism>
<protein>
    <submittedName>
        <fullName evidence="2">Uncharacterized protein DUF4184</fullName>
    </submittedName>
</protein>
<sequence>MPFTASHPAAVLPLGALLAGAVAPGLPYYLHTASLAATTHGPRRLGGDVASGAGALLCSDSPSGHRSPRFSHHTRATVFPTPPPPRKTGGG</sequence>
<reference evidence="2 3" key="1">
    <citation type="submission" date="2019-06" db="EMBL/GenBank/DDBJ databases">
        <title>Sequencing the genomes of 1000 actinobacteria strains.</title>
        <authorList>
            <person name="Klenk H.-P."/>
        </authorList>
    </citation>
    <scope>NUCLEOTIDE SEQUENCE [LARGE SCALE GENOMIC DNA]</scope>
    <source>
        <strain evidence="2 3">DSM 45015</strain>
    </source>
</reference>
<dbReference type="EMBL" id="VFQC01000001">
    <property type="protein sequence ID" value="TQN30876.1"/>
    <property type="molecule type" value="Genomic_DNA"/>
</dbReference>
<dbReference type="AlphaFoldDB" id="A0A543NGA0"/>
<feature type="compositionally biased region" description="Pro residues" evidence="1">
    <location>
        <begin position="80"/>
        <end position="91"/>
    </location>
</feature>
<gene>
    <name evidence="2" type="ORF">FHX37_0764</name>
</gene>
<comment type="caution">
    <text evidence="2">The sequence shown here is derived from an EMBL/GenBank/DDBJ whole genome shotgun (WGS) entry which is preliminary data.</text>
</comment>
<name>A0A543NGA0_9ACTN</name>
<evidence type="ECO:0000256" key="1">
    <source>
        <dbReference type="SAM" id="MobiDB-lite"/>
    </source>
</evidence>
<dbReference type="Pfam" id="PF13803">
    <property type="entry name" value="DUF4184"/>
    <property type="match status" value="1"/>
</dbReference>
<accession>A0A543NGA0</accession>
<proteinExistence type="predicted"/>
<keyword evidence="3" id="KW-1185">Reference proteome</keyword>
<feature type="region of interest" description="Disordered" evidence="1">
    <location>
        <begin position="41"/>
        <end position="91"/>
    </location>
</feature>
<dbReference type="InterPro" id="IPR025238">
    <property type="entry name" value="DUF4184"/>
</dbReference>
<dbReference type="Proteomes" id="UP000317422">
    <property type="component" value="Unassembled WGS sequence"/>
</dbReference>